<evidence type="ECO:0000256" key="12">
    <source>
        <dbReference type="PIRNR" id="PIRNR015601"/>
    </source>
</evidence>
<evidence type="ECO:0000256" key="11">
    <source>
        <dbReference type="ARBA" id="ARBA00047944"/>
    </source>
</evidence>
<accession>A0A369W7G3</accession>
<dbReference type="InterPro" id="IPR006700">
    <property type="entry name" value="RsmE"/>
</dbReference>
<sequence>MPRTHKHLPRLYLDQPMHTGMEIALDKDQTNHLVNVLRRGAGDRCVVFNGRDGAFLCEIAEAGKKLATLKLVEQSAPQTEPNDLWFGFAPIKRLDYQIQKATEMGAGIIQPVITRYVQNPRPNPDKLEAHAIEAAQQCEVLSVPVIAPRIGFDALLESWPAAHGDRMLVFGDESAASSSPIDSLAELEGRRLGLLIGPEGGFADEERAALLAADFVVPISLGPRILRADTAAVAALALIQAVAGDW</sequence>
<dbReference type="InterPro" id="IPR029026">
    <property type="entry name" value="tRNA_m1G_MTases_N"/>
</dbReference>
<dbReference type="InterPro" id="IPR015947">
    <property type="entry name" value="PUA-like_sf"/>
</dbReference>
<dbReference type="PANTHER" id="PTHR30027">
    <property type="entry name" value="RIBOSOMAL RNA SMALL SUBUNIT METHYLTRANSFERASE E"/>
    <property type="match status" value="1"/>
</dbReference>
<dbReference type="NCBIfam" id="NF008696">
    <property type="entry name" value="PRK11713.3-5"/>
    <property type="match status" value="1"/>
</dbReference>
<keyword evidence="16" id="KW-1185">Reference proteome</keyword>
<organism evidence="15 16">
    <name type="scientific">Pelagibacterium lacus</name>
    <dbReference type="NCBI Taxonomy" id="2282655"/>
    <lineage>
        <taxon>Bacteria</taxon>
        <taxon>Pseudomonadati</taxon>
        <taxon>Pseudomonadota</taxon>
        <taxon>Alphaproteobacteria</taxon>
        <taxon>Hyphomicrobiales</taxon>
        <taxon>Devosiaceae</taxon>
        <taxon>Pelagibacterium</taxon>
    </lineage>
</organism>
<evidence type="ECO:0000259" key="13">
    <source>
        <dbReference type="Pfam" id="PF04452"/>
    </source>
</evidence>
<dbReference type="InterPro" id="IPR029028">
    <property type="entry name" value="Alpha/beta_knot_MTases"/>
</dbReference>
<evidence type="ECO:0000256" key="6">
    <source>
        <dbReference type="ARBA" id="ARBA00022552"/>
    </source>
</evidence>
<dbReference type="OrthoDB" id="9815641at2"/>
<protein>
    <recommendedName>
        <fullName evidence="4 12">Ribosomal RNA small subunit methyltransferase E</fullName>
        <ecNumber evidence="3 12">2.1.1.193</ecNumber>
    </recommendedName>
</protein>
<evidence type="ECO:0000256" key="4">
    <source>
        <dbReference type="ARBA" id="ARBA00013673"/>
    </source>
</evidence>
<dbReference type="PIRSF" id="PIRSF015601">
    <property type="entry name" value="MTase_slr0722"/>
    <property type="match status" value="1"/>
</dbReference>
<evidence type="ECO:0000256" key="9">
    <source>
        <dbReference type="ARBA" id="ARBA00022691"/>
    </source>
</evidence>
<comment type="subcellular location">
    <subcellularLocation>
        <location evidence="1 12">Cytoplasm</location>
    </subcellularLocation>
</comment>
<keyword evidence="7 12" id="KW-0489">Methyltransferase</keyword>
<evidence type="ECO:0000256" key="1">
    <source>
        <dbReference type="ARBA" id="ARBA00004496"/>
    </source>
</evidence>
<keyword evidence="8 12" id="KW-0808">Transferase</keyword>
<reference evidence="16" key="1">
    <citation type="submission" date="2018-07" db="EMBL/GenBank/DDBJ databases">
        <authorList>
            <person name="Liu B.-T."/>
            <person name="Du Z."/>
        </authorList>
    </citation>
    <scope>NUCLEOTIDE SEQUENCE [LARGE SCALE GENOMIC DNA]</scope>
    <source>
        <strain evidence="16">XYN52</strain>
    </source>
</reference>
<comment type="caution">
    <text evidence="15">The sequence shown here is derived from an EMBL/GenBank/DDBJ whole genome shotgun (WGS) entry which is preliminary data.</text>
</comment>
<keyword evidence="9 12" id="KW-0949">S-adenosyl-L-methionine</keyword>
<name>A0A369W7G3_9HYPH</name>
<dbReference type="InterPro" id="IPR046886">
    <property type="entry name" value="RsmE_MTase_dom"/>
</dbReference>
<keyword evidence="6 12" id="KW-0698">rRNA processing</keyword>
<feature type="domain" description="Ribosomal RNA small subunit methyltransferase E methyltransferase" evidence="13">
    <location>
        <begin position="83"/>
        <end position="240"/>
    </location>
</feature>
<evidence type="ECO:0000313" key="16">
    <source>
        <dbReference type="Proteomes" id="UP000253759"/>
    </source>
</evidence>
<evidence type="ECO:0000313" key="15">
    <source>
        <dbReference type="EMBL" id="RDE10636.1"/>
    </source>
</evidence>
<dbReference type="SUPFAM" id="SSF75217">
    <property type="entry name" value="alpha/beta knot"/>
    <property type="match status" value="1"/>
</dbReference>
<dbReference type="Proteomes" id="UP000253759">
    <property type="component" value="Unassembled WGS sequence"/>
</dbReference>
<evidence type="ECO:0000256" key="7">
    <source>
        <dbReference type="ARBA" id="ARBA00022603"/>
    </source>
</evidence>
<dbReference type="GO" id="GO:0070475">
    <property type="term" value="P:rRNA base methylation"/>
    <property type="evidence" value="ECO:0007669"/>
    <property type="project" value="TreeGrafter"/>
</dbReference>
<dbReference type="Pfam" id="PF20260">
    <property type="entry name" value="PUA_4"/>
    <property type="match status" value="1"/>
</dbReference>
<dbReference type="NCBIfam" id="TIGR00046">
    <property type="entry name" value="RsmE family RNA methyltransferase"/>
    <property type="match status" value="1"/>
</dbReference>
<dbReference type="GO" id="GO:0070042">
    <property type="term" value="F:rRNA (uridine-N3-)-methyltransferase activity"/>
    <property type="evidence" value="ECO:0007669"/>
    <property type="project" value="TreeGrafter"/>
</dbReference>
<evidence type="ECO:0000256" key="2">
    <source>
        <dbReference type="ARBA" id="ARBA00005528"/>
    </source>
</evidence>
<evidence type="ECO:0000256" key="5">
    <source>
        <dbReference type="ARBA" id="ARBA00022490"/>
    </source>
</evidence>
<feature type="domain" description="Ribosomal RNA small subunit methyltransferase E PUA-like" evidence="14">
    <location>
        <begin position="25"/>
        <end position="71"/>
    </location>
</feature>
<dbReference type="RefSeq" id="WP_114644353.1">
    <property type="nucleotide sequence ID" value="NZ_QQNH01000001.1"/>
</dbReference>
<dbReference type="Gene3D" id="3.40.1280.10">
    <property type="match status" value="1"/>
</dbReference>
<dbReference type="InterPro" id="IPR046887">
    <property type="entry name" value="RsmE_PUA-like"/>
</dbReference>
<comment type="function">
    <text evidence="10 12">Specifically methylates the N3 position of the uracil ring of uridine 1498 (m3U1498) in 16S rRNA. Acts on the fully assembled 30S ribosomal subunit.</text>
</comment>
<dbReference type="SUPFAM" id="SSF88697">
    <property type="entry name" value="PUA domain-like"/>
    <property type="match status" value="1"/>
</dbReference>
<dbReference type="PANTHER" id="PTHR30027:SF3">
    <property type="entry name" value="16S RRNA (URACIL(1498)-N(3))-METHYLTRANSFERASE"/>
    <property type="match status" value="1"/>
</dbReference>
<dbReference type="CDD" id="cd18084">
    <property type="entry name" value="RsmE-like"/>
    <property type="match status" value="1"/>
</dbReference>
<dbReference type="AlphaFoldDB" id="A0A369W7G3"/>
<evidence type="ECO:0000256" key="10">
    <source>
        <dbReference type="ARBA" id="ARBA00025699"/>
    </source>
</evidence>
<comment type="similarity">
    <text evidence="2 12">Belongs to the RNA methyltransferase RsmE family.</text>
</comment>
<comment type="catalytic activity">
    <reaction evidence="11 12">
        <text>uridine(1498) in 16S rRNA + S-adenosyl-L-methionine = N(3)-methyluridine(1498) in 16S rRNA + S-adenosyl-L-homocysteine + H(+)</text>
        <dbReference type="Rhea" id="RHEA:42920"/>
        <dbReference type="Rhea" id="RHEA-COMP:10283"/>
        <dbReference type="Rhea" id="RHEA-COMP:10284"/>
        <dbReference type="ChEBI" id="CHEBI:15378"/>
        <dbReference type="ChEBI" id="CHEBI:57856"/>
        <dbReference type="ChEBI" id="CHEBI:59789"/>
        <dbReference type="ChEBI" id="CHEBI:65315"/>
        <dbReference type="ChEBI" id="CHEBI:74502"/>
        <dbReference type="EC" id="2.1.1.193"/>
    </reaction>
</comment>
<proteinExistence type="inferred from homology"/>
<dbReference type="Pfam" id="PF04452">
    <property type="entry name" value="Methyltrans_RNA"/>
    <property type="match status" value="1"/>
</dbReference>
<dbReference type="GO" id="GO:0005737">
    <property type="term" value="C:cytoplasm"/>
    <property type="evidence" value="ECO:0007669"/>
    <property type="project" value="UniProtKB-SubCell"/>
</dbReference>
<dbReference type="Gene3D" id="2.40.240.20">
    <property type="entry name" value="Hypothetical PUA domain-like, domain 1"/>
    <property type="match status" value="1"/>
</dbReference>
<keyword evidence="5 12" id="KW-0963">Cytoplasm</keyword>
<gene>
    <name evidence="15" type="ORF">DVH29_01425</name>
</gene>
<evidence type="ECO:0000259" key="14">
    <source>
        <dbReference type="Pfam" id="PF20260"/>
    </source>
</evidence>
<dbReference type="EMBL" id="QQNH01000001">
    <property type="protein sequence ID" value="RDE10636.1"/>
    <property type="molecule type" value="Genomic_DNA"/>
</dbReference>
<evidence type="ECO:0000256" key="3">
    <source>
        <dbReference type="ARBA" id="ARBA00012328"/>
    </source>
</evidence>
<dbReference type="EC" id="2.1.1.193" evidence="3 12"/>
<evidence type="ECO:0000256" key="8">
    <source>
        <dbReference type="ARBA" id="ARBA00022679"/>
    </source>
</evidence>